<dbReference type="RefSeq" id="WP_228103054.1">
    <property type="nucleotide sequence ID" value="NZ_CP101637.1"/>
</dbReference>
<dbReference type="EMBL" id="CP101637">
    <property type="protein sequence ID" value="WMT80859.1"/>
    <property type="molecule type" value="Genomic_DNA"/>
</dbReference>
<evidence type="ECO:0000313" key="2">
    <source>
        <dbReference type="Proteomes" id="UP001235030"/>
    </source>
</evidence>
<name>A0ABY9Q0R9_9FIRM</name>
<evidence type="ECO:0000313" key="1">
    <source>
        <dbReference type="EMBL" id="WMT80859.1"/>
    </source>
</evidence>
<proteinExistence type="predicted"/>
<reference evidence="1 2" key="1">
    <citation type="submission" date="2022-07" db="EMBL/GenBank/DDBJ databases">
        <title>Genome sequence of Terrisporobacter mayombei DSM6539.</title>
        <authorList>
            <person name="Boeer T."/>
            <person name="Bengelsdorf F.R."/>
            <person name="Daniel R."/>
            <person name="Poehlein A."/>
        </authorList>
    </citation>
    <scope>NUCLEOTIDE SEQUENCE [LARGE SCALE GENOMIC DNA]</scope>
    <source>
        <strain evidence="1 2">DSM 6539</strain>
    </source>
</reference>
<sequence>MEKDRVTKVIVENTYDVDNRLSTCITTNVDKEVVNQENLYKGKGKRIQKKEGNNVVNYFYQDGVVLYTTEKFVVTKKNVIGTTTYDKGRFKYYNYNKDIQGSTTSVVVQDGTSPVAYDYDDFGVTRNIGR</sequence>
<dbReference type="Proteomes" id="UP001235030">
    <property type="component" value="Chromosome"/>
</dbReference>
<keyword evidence="2" id="KW-1185">Reference proteome</keyword>
<gene>
    <name evidence="1" type="ORF">TEMA_11810</name>
</gene>
<organism evidence="1 2">
    <name type="scientific">Terrisporobacter mayombei</name>
    <dbReference type="NCBI Taxonomy" id="1541"/>
    <lineage>
        <taxon>Bacteria</taxon>
        <taxon>Bacillati</taxon>
        <taxon>Bacillota</taxon>
        <taxon>Clostridia</taxon>
        <taxon>Peptostreptococcales</taxon>
        <taxon>Peptostreptococcaceae</taxon>
        <taxon>Terrisporobacter</taxon>
    </lineage>
</organism>
<protein>
    <submittedName>
        <fullName evidence="1">Uncharacterized protein</fullName>
    </submittedName>
</protein>
<accession>A0ABY9Q0R9</accession>
<dbReference type="Gene3D" id="2.180.10.10">
    <property type="entry name" value="RHS repeat-associated core"/>
    <property type="match status" value="1"/>
</dbReference>